<gene>
    <name evidence="11" type="ORF">AAE3_LOCUS4182</name>
</gene>
<evidence type="ECO:0000256" key="3">
    <source>
        <dbReference type="ARBA" id="ARBA00022771"/>
    </source>
</evidence>
<dbReference type="GO" id="GO:0045944">
    <property type="term" value="P:positive regulation of transcription by RNA polymerase II"/>
    <property type="evidence" value="ECO:0007669"/>
    <property type="project" value="TreeGrafter"/>
</dbReference>
<feature type="domain" description="GATA-type" evidence="10">
    <location>
        <begin position="560"/>
        <end position="613"/>
    </location>
</feature>
<evidence type="ECO:0000313" key="11">
    <source>
        <dbReference type="EMBL" id="CAA7262300.1"/>
    </source>
</evidence>
<sequence length="953" mass="100836">MPSILNLKFKGNKSFVAFSNLADTESLTKTWKVCTKVASYLEQGQRLENLSWRLWHLQNLMVDTDNAKSKREFKKLSKVMGDKLDKEKGRSIEELEAPDFKRNHSTEMIKQRAIEKERNREASQNATPGTIKRMQFTFSVDQPAPASNAPVKKPDTKPSAEFAKRTRAAVAAAASAPARAAHNDQDTVMADASAQATTTTIAAPRPTAASVRLPNLFSDSFGPSALLYATPTLTTPMTYGEGFMPSVHNDQFSISRPTIELALDEFLFNDEPAGEQGWASAFAAATSANRAQALEKEAPAASTANNATSASAGQQQDVVMASASNTNTTSNALASTSNLAAISSNNYITPSISSLNQNQTMHSKRASVASSVSTASTGGAAADDENGSQINSDEEDFDQLSPAPSTAKHSIFKGVPPLSATVKEVLPETIAPSRVTGVQNVYGTRSSTPTARPALTLRTQTISTRSSGPSATATSLNPAVLRGGVGNSAPGGVKAECSNCGATHTPLWRRGLNDELNCNACGLYCKLHKRPRPKSMRNSHGEGRAQAAPRQETVDVMARPSVAAQCYNCHTTATPLWRKDDEGKTVCNACGLYYKLHGSARPISMKSDVIRKRSRHDARRGVGAGPEDTPSASPGVSRRTSPVRESSPTLAPDSTTQMSYDFSEDTEFRGTTSSSSELLGALGGTTAATDNSQNSLYNPFQLGQYPGPYHPDYLMQLYNLPSDALPFAGVDTSSGNEMDHLGGMGSPRSTKRRRMSTDSASEPPSSAVSYSSYGGTDGYSSAASSTTSHSKRSSMDSFPFSTYNTNGTINQGPALRGSGNTFWHPPMMPQGTGENEVLFHPPMLPPSSGSSVSGSGSGGSGSSSGSNSASGTPNSSANASSTDLSSVGSGQGGQGNGGNEDSPMDYLHPPMALQDEESLFSAYLHPPMVLPEEKHGQGHDDGHQGMYVDFAYP</sequence>
<accession>A0A8S0VUK0</accession>
<comment type="caution">
    <text evidence="11">The sequence shown here is derived from an EMBL/GenBank/DDBJ whole genome shotgun (WGS) entry which is preliminary data.</text>
</comment>
<evidence type="ECO:0000256" key="6">
    <source>
        <dbReference type="ARBA" id="ARBA00023163"/>
    </source>
</evidence>
<feature type="compositionally biased region" description="Polar residues" evidence="9">
    <location>
        <begin position="799"/>
        <end position="811"/>
    </location>
</feature>
<dbReference type="Proteomes" id="UP000467700">
    <property type="component" value="Unassembled WGS sequence"/>
</dbReference>
<feature type="compositionally biased region" description="Low complexity" evidence="9">
    <location>
        <begin position="366"/>
        <end position="381"/>
    </location>
</feature>
<dbReference type="CDD" id="cd00202">
    <property type="entry name" value="ZnF_GATA"/>
    <property type="match status" value="2"/>
</dbReference>
<reference evidence="11 12" key="1">
    <citation type="submission" date="2020-01" db="EMBL/GenBank/DDBJ databases">
        <authorList>
            <person name="Gupta K D."/>
        </authorList>
    </citation>
    <scope>NUCLEOTIDE SEQUENCE [LARGE SCALE GENOMIC DNA]</scope>
</reference>
<keyword evidence="12" id="KW-1185">Reference proteome</keyword>
<feature type="compositionally biased region" description="Polar residues" evidence="9">
    <location>
        <begin position="630"/>
        <end position="658"/>
    </location>
</feature>
<keyword evidence="6" id="KW-0804">Transcription</keyword>
<feature type="region of interest" description="Disordered" evidence="9">
    <location>
        <begin position="605"/>
        <end position="658"/>
    </location>
</feature>
<dbReference type="GO" id="GO:0000981">
    <property type="term" value="F:DNA-binding transcription factor activity, RNA polymerase II-specific"/>
    <property type="evidence" value="ECO:0007669"/>
    <property type="project" value="TreeGrafter"/>
</dbReference>
<dbReference type="SUPFAM" id="SSF57716">
    <property type="entry name" value="Glucocorticoid receptor-like (DNA-binding domain)"/>
    <property type="match status" value="2"/>
</dbReference>
<dbReference type="GO" id="GO:0005634">
    <property type="term" value="C:nucleus"/>
    <property type="evidence" value="ECO:0007669"/>
    <property type="project" value="UniProtKB-SubCell"/>
</dbReference>
<dbReference type="InterPro" id="IPR013088">
    <property type="entry name" value="Znf_NHR/GATA"/>
</dbReference>
<feature type="compositionally biased region" description="Low complexity" evidence="9">
    <location>
        <begin position="759"/>
        <end position="788"/>
    </location>
</feature>
<keyword evidence="7" id="KW-0539">Nucleus</keyword>
<evidence type="ECO:0000256" key="5">
    <source>
        <dbReference type="ARBA" id="ARBA00023015"/>
    </source>
</evidence>
<keyword evidence="3 8" id="KW-0863">Zinc-finger</keyword>
<keyword evidence="2" id="KW-0479">Metal-binding</keyword>
<dbReference type="PRINTS" id="PR00619">
    <property type="entry name" value="GATAZNFINGER"/>
</dbReference>
<dbReference type="Pfam" id="PF00320">
    <property type="entry name" value="GATA"/>
    <property type="match status" value="2"/>
</dbReference>
<feature type="region of interest" description="Disordered" evidence="9">
    <location>
        <begin position="358"/>
        <end position="409"/>
    </location>
</feature>
<evidence type="ECO:0000256" key="9">
    <source>
        <dbReference type="SAM" id="MobiDB-lite"/>
    </source>
</evidence>
<dbReference type="EMBL" id="CACVBS010000035">
    <property type="protein sequence ID" value="CAA7262300.1"/>
    <property type="molecule type" value="Genomic_DNA"/>
</dbReference>
<dbReference type="SMART" id="SM00401">
    <property type="entry name" value="ZnF_GATA"/>
    <property type="match status" value="2"/>
</dbReference>
<feature type="region of interest" description="Disordered" evidence="9">
    <location>
        <begin position="532"/>
        <end position="552"/>
    </location>
</feature>
<name>A0A8S0VUK0_CYCAE</name>
<evidence type="ECO:0000256" key="1">
    <source>
        <dbReference type="ARBA" id="ARBA00004123"/>
    </source>
</evidence>
<evidence type="ECO:0000256" key="7">
    <source>
        <dbReference type="ARBA" id="ARBA00023242"/>
    </source>
</evidence>
<dbReference type="InterPro" id="IPR000679">
    <property type="entry name" value="Znf_GATA"/>
</dbReference>
<evidence type="ECO:0000256" key="4">
    <source>
        <dbReference type="ARBA" id="ARBA00022833"/>
    </source>
</evidence>
<dbReference type="OrthoDB" id="515401at2759"/>
<feature type="compositionally biased region" description="Gly residues" evidence="9">
    <location>
        <begin position="889"/>
        <end position="898"/>
    </location>
</feature>
<feature type="compositionally biased region" description="Low complexity" evidence="9">
    <location>
        <begin position="863"/>
        <end position="888"/>
    </location>
</feature>
<dbReference type="FunFam" id="3.30.50.10:FF:000007">
    <property type="entry name" value="Nitrogen regulatory AreA, N-terminal"/>
    <property type="match status" value="1"/>
</dbReference>
<dbReference type="Pfam" id="PF08550">
    <property type="entry name" value="GATA_AreA"/>
    <property type="match status" value="1"/>
</dbReference>
<dbReference type="Gene3D" id="3.30.50.10">
    <property type="entry name" value="Erythroid Transcription Factor GATA-1, subunit A"/>
    <property type="match status" value="2"/>
</dbReference>
<evidence type="ECO:0000256" key="8">
    <source>
        <dbReference type="PROSITE-ProRule" id="PRU00094"/>
    </source>
</evidence>
<dbReference type="PROSITE" id="PS50114">
    <property type="entry name" value="GATA_ZN_FINGER_2"/>
    <property type="match status" value="2"/>
</dbReference>
<comment type="subcellular location">
    <subcellularLocation>
        <location evidence="1">Nucleus</location>
    </subcellularLocation>
</comment>
<dbReference type="PROSITE" id="PS00344">
    <property type="entry name" value="GATA_ZN_FINGER_1"/>
    <property type="match status" value="1"/>
</dbReference>
<dbReference type="PANTHER" id="PTHR10071">
    <property type="entry name" value="TRANSCRIPTION FACTOR GATA FAMILY MEMBER"/>
    <property type="match status" value="1"/>
</dbReference>
<dbReference type="InterPro" id="IPR013860">
    <property type="entry name" value="AreA_GATA"/>
</dbReference>
<organism evidence="11 12">
    <name type="scientific">Cyclocybe aegerita</name>
    <name type="common">Black poplar mushroom</name>
    <name type="synonym">Agrocybe aegerita</name>
    <dbReference type="NCBI Taxonomy" id="1973307"/>
    <lineage>
        <taxon>Eukaryota</taxon>
        <taxon>Fungi</taxon>
        <taxon>Dikarya</taxon>
        <taxon>Basidiomycota</taxon>
        <taxon>Agaricomycotina</taxon>
        <taxon>Agaricomycetes</taxon>
        <taxon>Agaricomycetidae</taxon>
        <taxon>Agaricales</taxon>
        <taxon>Agaricineae</taxon>
        <taxon>Bolbitiaceae</taxon>
        <taxon>Cyclocybe</taxon>
    </lineage>
</organism>
<evidence type="ECO:0000256" key="2">
    <source>
        <dbReference type="ARBA" id="ARBA00022723"/>
    </source>
</evidence>
<dbReference type="InterPro" id="IPR039355">
    <property type="entry name" value="Transcription_factor_GATA"/>
</dbReference>
<dbReference type="PANTHER" id="PTHR10071:SF281">
    <property type="entry name" value="BOX A-BINDING FACTOR-RELATED"/>
    <property type="match status" value="1"/>
</dbReference>
<dbReference type="GO" id="GO:0000978">
    <property type="term" value="F:RNA polymerase II cis-regulatory region sequence-specific DNA binding"/>
    <property type="evidence" value="ECO:0007669"/>
    <property type="project" value="TreeGrafter"/>
</dbReference>
<protein>
    <recommendedName>
        <fullName evidence="10">GATA-type domain-containing protein</fullName>
    </recommendedName>
</protein>
<dbReference type="GO" id="GO:0000122">
    <property type="term" value="P:negative regulation of transcription by RNA polymerase II"/>
    <property type="evidence" value="ECO:0007669"/>
    <property type="project" value="TreeGrafter"/>
</dbReference>
<feature type="region of interest" description="Disordered" evidence="9">
    <location>
        <begin position="729"/>
        <end position="953"/>
    </location>
</feature>
<dbReference type="AlphaFoldDB" id="A0A8S0VUK0"/>
<feature type="domain" description="GATA-type" evidence="10">
    <location>
        <begin position="496"/>
        <end position="544"/>
    </location>
</feature>
<feature type="compositionally biased region" description="Basic and acidic residues" evidence="9">
    <location>
        <begin position="931"/>
        <end position="943"/>
    </location>
</feature>
<keyword evidence="4" id="KW-0862">Zinc</keyword>
<proteinExistence type="predicted"/>
<dbReference type="GO" id="GO:0008270">
    <property type="term" value="F:zinc ion binding"/>
    <property type="evidence" value="ECO:0007669"/>
    <property type="project" value="UniProtKB-KW"/>
</dbReference>
<keyword evidence="5" id="KW-0805">Transcription regulation</keyword>
<feature type="compositionally biased region" description="Acidic residues" evidence="9">
    <location>
        <begin position="382"/>
        <end position="398"/>
    </location>
</feature>
<evidence type="ECO:0000313" key="12">
    <source>
        <dbReference type="Proteomes" id="UP000467700"/>
    </source>
</evidence>
<evidence type="ECO:0000259" key="10">
    <source>
        <dbReference type="PROSITE" id="PS50114"/>
    </source>
</evidence>